<dbReference type="OrthoDB" id="4350228at2"/>
<dbReference type="SMART" id="SM00822">
    <property type="entry name" value="PKS_KR"/>
    <property type="match status" value="1"/>
</dbReference>
<comment type="subcellular location">
    <subcellularLocation>
        <location evidence="1">Secreted</location>
        <location evidence="1">Cell wall</location>
    </subcellularLocation>
</comment>
<dbReference type="Proteomes" id="UP000282551">
    <property type="component" value="Chromosome"/>
</dbReference>
<name>A0A448ID26_MYCCI</name>
<keyword evidence="4 8" id="KW-0560">Oxidoreductase</keyword>
<accession>A0A448ID26</accession>
<evidence type="ECO:0000256" key="2">
    <source>
        <dbReference type="ARBA" id="ARBA00006484"/>
    </source>
</evidence>
<keyword evidence="3" id="KW-0964">Secreted</keyword>
<proteinExistence type="inferred from homology"/>
<dbReference type="RefSeq" id="WP_126335826.1">
    <property type="nucleotide sequence ID" value="NZ_AP022604.1"/>
</dbReference>
<evidence type="ECO:0000313" key="8">
    <source>
        <dbReference type="EMBL" id="VEG50268.1"/>
    </source>
</evidence>
<dbReference type="InterPro" id="IPR002347">
    <property type="entry name" value="SDR_fam"/>
</dbReference>
<dbReference type="InterPro" id="IPR036291">
    <property type="entry name" value="NAD(P)-bd_dom_sf"/>
</dbReference>
<dbReference type="PRINTS" id="PR00081">
    <property type="entry name" value="GDHRDH"/>
</dbReference>
<protein>
    <recommendedName>
        <fullName evidence="5">3-oxoacyl-[acyl-carrier-protein] reductase MabA</fullName>
    </recommendedName>
</protein>
<dbReference type="FunFam" id="3.40.50.720:FF:000173">
    <property type="entry name" value="3-oxoacyl-[acyl-carrier protein] reductase"/>
    <property type="match status" value="1"/>
</dbReference>
<evidence type="ECO:0000256" key="3">
    <source>
        <dbReference type="ARBA" id="ARBA00022512"/>
    </source>
</evidence>
<dbReference type="PANTHER" id="PTHR42879:SF2">
    <property type="entry name" value="3-OXOACYL-[ACYL-CARRIER-PROTEIN] REDUCTASE FABG"/>
    <property type="match status" value="1"/>
</dbReference>
<dbReference type="InterPro" id="IPR050259">
    <property type="entry name" value="SDR"/>
</dbReference>
<gene>
    <name evidence="8" type="primary">fabG_37</name>
    <name evidence="8" type="ORF">NCTC10485_04586</name>
</gene>
<dbReference type="EMBL" id="LR134355">
    <property type="protein sequence ID" value="VEG50268.1"/>
    <property type="molecule type" value="Genomic_DNA"/>
</dbReference>
<sequence>MRAAIVTGASRNIGLAIARRLLADGWRVCLTGRDRDSVVAAAEGLAAAGAGEAVRAFAGDIGVEDDVRRLIDDVENAWGAVDAVVNNAGIRAHGPLESMTVENWDAVLATVLTGAFLTTRAVLPGMRERGWGRIVNIAGMSGQSGAAGRVPVVTAKSGLIGLTKACAHEADGSGVTVNAVSPGHIDTERRPGLGDDGTAAQHYRHLAEQGNPVGRIGAVEDVAGAVSYLCGPDAGYVTGQVLSVNGGAYM</sequence>
<keyword evidence="9" id="KW-1185">Reference proteome</keyword>
<keyword evidence="3" id="KW-0134">Cell wall</keyword>
<evidence type="ECO:0000313" key="9">
    <source>
        <dbReference type="Proteomes" id="UP000282551"/>
    </source>
</evidence>
<dbReference type="AlphaFoldDB" id="A0A448ID26"/>
<dbReference type="InterPro" id="IPR057326">
    <property type="entry name" value="KR_dom"/>
</dbReference>
<feature type="domain" description="Ketoreductase" evidence="7">
    <location>
        <begin position="2"/>
        <end position="183"/>
    </location>
</feature>
<organism evidence="8 9">
    <name type="scientific">Mycolicibacterium chitae</name>
    <name type="common">Mycobacterium chitae</name>
    <dbReference type="NCBI Taxonomy" id="1792"/>
    <lineage>
        <taxon>Bacteria</taxon>
        <taxon>Bacillati</taxon>
        <taxon>Actinomycetota</taxon>
        <taxon>Actinomycetes</taxon>
        <taxon>Mycobacteriales</taxon>
        <taxon>Mycobacteriaceae</taxon>
        <taxon>Mycolicibacterium</taxon>
    </lineage>
</organism>
<dbReference type="SUPFAM" id="SSF51735">
    <property type="entry name" value="NAD(P)-binding Rossmann-fold domains"/>
    <property type="match status" value="1"/>
</dbReference>
<evidence type="ECO:0000259" key="7">
    <source>
        <dbReference type="SMART" id="SM00822"/>
    </source>
</evidence>
<evidence type="ECO:0000256" key="5">
    <source>
        <dbReference type="ARBA" id="ARBA00040781"/>
    </source>
</evidence>
<comment type="catalytic activity">
    <reaction evidence="6">
        <text>a (3R)-hydroxyacyl-[ACP] + NADP(+) = a 3-oxoacyl-[ACP] + NADPH + H(+)</text>
        <dbReference type="Rhea" id="RHEA:17397"/>
        <dbReference type="Rhea" id="RHEA-COMP:9916"/>
        <dbReference type="Rhea" id="RHEA-COMP:9945"/>
        <dbReference type="ChEBI" id="CHEBI:15378"/>
        <dbReference type="ChEBI" id="CHEBI:57783"/>
        <dbReference type="ChEBI" id="CHEBI:58349"/>
        <dbReference type="ChEBI" id="CHEBI:78776"/>
        <dbReference type="ChEBI" id="CHEBI:78827"/>
        <dbReference type="EC" id="1.1.1.100"/>
    </reaction>
    <physiologicalReaction direction="right-to-left" evidence="6">
        <dbReference type="Rhea" id="RHEA:17399"/>
    </physiologicalReaction>
</comment>
<reference evidence="8 9" key="1">
    <citation type="submission" date="2018-12" db="EMBL/GenBank/DDBJ databases">
        <authorList>
            <consortium name="Pathogen Informatics"/>
        </authorList>
    </citation>
    <scope>NUCLEOTIDE SEQUENCE [LARGE SCALE GENOMIC DNA]</scope>
    <source>
        <strain evidence="8 9">NCTC10485</strain>
    </source>
</reference>
<evidence type="ECO:0000256" key="6">
    <source>
        <dbReference type="ARBA" id="ARBA00047400"/>
    </source>
</evidence>
<evidence type="ECO:0000256" key="4">
    <source>
        <dbReference type="ARBA" id="ARBA00023002"/>
    </source>
</evidence>
<dbReference type="PANTHER" id="PTHR42879">
    <property type="entry name" value="3-OXOACYL-(ACYL-CARRIER-PROTEIN) REDUCTASE"/>
    <property type="match status" value="1"/>
</dbReference>
<dbReference type="Pfam" id="PF13561">
    <property type="entry name" value="adh_short_C2"/>
    <property type="match status" value="1"/>
</dbReference>
<comment type="similarity">
    <text evidence="2">Belongs to the short-chain dehydrogenases/reductases (SDR) family.</text>
</comment>
<evidence type="ECO:0000256" key="1">
    <source>
        <dbReference type="ARBA" id="ARBA00004191"/>
    </source>
</evidence>
<dbReference type="Gene3D" id="3.40.50.720">
    <property type="entry name" value="NAD(P)-binding Rossmann-like Domain"/>
    <property type="match status" value="1"/>
</dbReference>
<dbReference type="PRINTS" id="PR00080">
    <property type="entry name" value="SDRFAMILY"/>
</dbReference>
<dbReference type="GO" id="GO:0004316">
    <property type="term" value="F:3-oxoacyl-[acyl-carrier-protein] reductase (NADPH) activity"/>
    <property type="evidence" value="ECO:0007669"/>
    <property type="project" value="UniProtKB-EC"/>
</dbReference>